<organism evidence="5 6">
    <name type="scientific">Candidatus Abyssobacteria bacterium SURF_17</name>
    <dbReference type="NCBI Taxonomy" id="2093361"/>
    <lineage>
        <taxon>Bacteria</taxon>
        <taxon>Pseudomonadati</taxon>
        <taxon>Candidatus Hydrogenedentota</taxon>
        <taxon>Candidatus Abyssobacteria</taxon>
    </lineage>
</organism>
<dbReference type="GO" id="GO:0008840">
    <property type="term" value="F:4-hydroxy-tetrahydrodipicolinate synthase activity"/>
    <property type="evidence" value="ECO:0007669"/>
    <property type="project" value="TreeGrafter"/>
</dbReference>
<evidence type="ECO:0000313" key="6">
    <source>
        <dbReference type="Proteomes" id="UP000285961"/>
    </source>
</evidence>
<dbReference type="PRINTS" id="PR00146">
    <property type="entry name" value="DHPICSNTHASE"/>
</dbReference>
<evidence type="ECO:0000256" key="4">
    <source>
        <dbReference type="PIRSR" id="PIRSR001365-2"/>
    </source>
</evidence>
<dbReference type="InterPro" id="IPR013785">
    <property type="entry name" value="Aldolase_TIM"/>
</dbReference>
<dbReference type="Gene3D" id="3.20.20.70">
    <property type="entry name" value="Aldolase class I"/>
    <property type="match status" value="1"/>
</dbReference>
<evidence type="ECO:0000313" key="5">
    <source>
        <dbReference type="EMBL" id="RJP67936.1"/>
    </source>
</evidence>
<evidence type="ECO:0000256" key="1">
    <source>
        <dbReference type="ARBA" id="ARBA00007592"/>
    </source>
</evidence>
<sequence>MRSFTSFRMTGEVQSRGVTMRTLDLAGLIPATLTPMTDRFEVNEGALRRYIHWLLGFDGLKAVAVNMDTGEGSHLTGEEKKGIIAVWKREMKKPIPILAGITGPSTSEAVRQAREAEDAGADALVIFPIPAFVGRPLPPEIPLKYHEAIAGSVHIPLVLFQLQPVLSGVIFEPETLARLLEIKNVIAIKEASFDAVVFVNTARIVRQASRKITLLTGNDNFILESFMLGAHGALIGFGTIAVAEQIEMIKLTRENDFSTTLRLYREKVRPLAESMFSPPVRNYRARLKEALRVLGILPNAAMRPPLLPLDEREQAMVHDALVAAGLMK</sequence>
<dbReference type="Pfam" id="PF00701">
    <property type="entry name" value="DHDPS"/>
    <property type="match status" value="1"/>
</dbReference>
<dbReference type="AlphaFoldDB" id="A0A419EUJ8"/>
<accession>A0A419EUJ8</accession>
<name>A0A419EUJ8_9BACT</name>
<dbReference type="PIRSF" id="PIRSF001365">
    <property type="entry name" value="DHDPS"/>
    <property type="match status" value="1"/>
</dbReference>
<dbReference type="PANTHER" id="PTHR12128">
    <property type="entry name" value="DIHYDRODIPICOLINATE SYNTHASE"/>
    <property type="match status" value="1"/>
</dbReference>
<keyword evidence="2 3" id="KW-0456">Lyase</keyword>
<dbReference type="InterPro" id="IPR002220">
    <property type="entry name" value="DapA-like"/>
</dbReference>
<gene>
    <name evidence="5" type="ORF">C4532_13720</name>
</gene>
<comment type="similarity">
    <text evidence="1 3">Belongs to the DapA family.</text>
</comment>
<comment type="caution">
    <text evidence="5">The sequence shown here is derived from an EMBL/GenBank/DDBJ whole genome shotgun (WGS) entry which is preliminary data.</text>
</comment>
<evidence type="ECO:0000256" key="2">
    <source>
        <dbReference type="ARBA" id="ARBA00023239"/>
    </source>
</evidence>
<dbReference type="CDD" id="cd00408">
    <property type="entry name" value="DHDPS-like"/>
    <property type="match status" value="1"/>
</dbReference>
<feature type="binding site" evidence="4">
    <location>
        <position position="69"/>
    </location>
    <ligand>
        <name>pyruvate</name>
        <dbReference type="ChEBI" id="CHEBI:15361"/>
    </ligand>
</feature>
<reference evidence="5 6" key="1">
    <citation type="journal article" date="2017" name="ISME J.">
        <title>Energy and carbon metabolisms in a deep terrestrial subsurface fluid microbial community.</title>
        <authorList>
            <person name="Momper L."/>
            <person name="Jungbluth S.P."/>
            <person name="Lee M.D."/>
            <person name="Amend J.P."/>
        </authorList>
    </citation>
    <scope>NUCLEOTIDE SEQUENCE [LARGE SCALE GENOMIC DNA]</scope>
    <source>
        <strain evidence="5">SURF_17</strain>
    </source>
</reference>
<proteinExistence type="inferred from homology"/>
<dbReference type="SUPFAM" id="SSF51569">
    <property type="entry name" value="Aldolase"/>
    <property type="match status" value="1"/>
</dbReference>
<evidence type="ECO:0000256" key="3">
    <source>
        <dbReference type="PIRNR" id="PIRNR001365"/>
    </source>
</evidence>
<dbReference type="Proteomes" id="UP000285961">
    <property type="component" value="Unassembled WGS sequence"/>
</dbReference>
<dbReference type="EMBL" id="QZKI01000096">
    <property type="protein sequence ID" value="RJP67936.1"/>
    <property type="molecule type" value="Genomic_DNA"/>
</dbReference>
<dbReference type="PANTHER" id="PTHR12128:SF66">
    <property type="entry name" value="4-HYDROXY-2-OXOGLUTARATE ALDOLASE, MITOCHONDRIAL"/>
    <property type="match status" value="1"/>
</dbReference>
<protein>
    <submittedName>
        <fullName evidence="5">Dihydrodipicolinate synthase family protein</fullName>
    </submittedName>
</protein>
<dbReference type="SMART" id="SM01130">
    <property type="entry name" value="DHDPS"/>
    <property type="match status" value="1"/>
</dbReference>